<evidence type="ECO:0000256" key="3">
    <source>
        <dbReference type="ARBA" id="ARBA00004718"/>
    </source>
</evidence>
<dbReference type="Pfam" id="PF12185">
    <property type="entry name" value="IR1-M"/>
    <property type="match status" value="2"/>
</dbReference>
<dbReference type="GO" id="GO:0003723">
    <property type="term" value="F:RNA binding"/>
    <property type="evidence" value="ECO:0007669"/>
    <property type="project" value="UniProtKB-KW"/>
</dbReference>
<dbReference type="GO" id="GO:0019789">
    <property type="term" value="F:SUMO transferase activity"/>
    <property type="evidence" value="ECO:0007669"/>
    <property type="project" value="UniProtKB-ARBA"/>
</dbReference>
<evidence type="ECO:0000256" key="5">
    <source>
        <dbReference type="ARBA" id="ARBA00022481"/>
    </source>
</evidence>
<feature type="domain" description="PPIase cyclophilin-type" evidence="30">
    <location>
        <begin position="3334"/>
        <end position="3490"/>
    </location>
</feature>
<dbReference type="InterPro" id="IPR019734">
    <property type="entry name" value="TPR_rpt"/>
</dbReference>
<evidence type="ECO:0000313" key="34">
    <source>
        <dbReference type="Proteomes" id="UP000694402"/>
    </source>
</evidence>
<keyword evidence="20" id="KW-0472">Membrane</keyword>
<keyword evidence="21" id="KW-1015">Disulfide bond</keyword>
<feature type="compositionally biased region" description="Polar residues" evidence="29">
    <location>
        <begin position="2486"/>
        <end position="2498"/>
    </location>
</feature>
<feature type="domain" description="RanBP2-type" evidence="32">
    <location>
        <begin position="1754"/>
        <end position="1783"/>
    </location>
</feature>
<keyword evidence="6" id="KW-1017">Isopeptide bond</keyword>
<feature type="region of interest" description="Disordered" evidence="29">
    <location>
        <begin position="2660"/>
        <end position="3009"/>
    </location>
</feature>
<dbReference type="GO" id="GO:0005096">
    <property type="term" value="F:GTPase activator activity"/>
    <property type="evidence" value="ECO:0007669"/>
    <property type="project" value="TreeGrafter"/>
</dbReference>
<evidence type="ECO:0000313" key="33">
    <source>
        <dbReference type="Ensembl" id="ENSOTSP00005153745.1"/>
    </source>
</evidence>
<keyword evidence="14" id="KW-0862">Zinc</keyword>
<feature type="compositionally biased region" description="Polar residues" evidence="29">
    <location>
        <begin position="2899"/>
        <end position="2965"/>
    </location>
</feature>
<feature type="domain" description="RanBP2-type" evidence="32">
    <location>
        <begin position="1658"/>
        <end position="1687"/>
    </location>
</feature>
<feature type="region of interest" description="Disordered" evidence="29">
    <location>
        <begin position="2520"/>
        <end position="2564"/>
    </location>
</feature>
<feature type="domain" description="RanBP2-type" evidence="32">
    <location>
        <begin position="1478"/>
        <end position="1507"/>
    </location>
</feature>
<feature type="compositionally biased region" description="Polar residues" evidence="29">
    <location>
        <begin position="2815"/>
        <end position="2849"/>
    </location>
</feature>
<feature type="domain" description="RanBD1" evidence="31">
    <location>
        <begin position="2295"/>
        <end position="2432"/>
    </location>
</feature>
<feature type="compositionally biased region" description="Low complexity" evidence="29">
    <location>
        <begin position="3088"/>
        <end position="3098"/>
    </location>
</feature>
<dbReference type="PANTHER" id="PTHR23138:SF87">
    <property type="entry name" value="E3 SUMO-PROTEIN LIGASE RANBP2"/>
    <property type="match status" value="1"/>
</dbReference>
<feature type="region of interest" description="Disordered" evidence="29">
    <location>
        <begin position="2480"/>
        <end position="2499"/>
    </location>
</feature>
<comment type="similarity">
    <text evidence="23">Belongs to the RanBP2 E3 ligase family.</text>
</comment>
<dbReference type="PANTHER" id="PTHR23138">
    <property type="entry name" value="RAN BINDING PROTEIN"/>
    <property type="match status" value="1"/>
</dbReference>
<keyword evidence="34" id="KW-1185">Reference proteome</keyword>
<feature type="region of interest" description="Disordered" evidence="29">
    <location>
        <begin position="2621"/>
        <end position="2647"/>
    </location>
</feature>
<gene>
    <name evidence="33" type="primary">RANBP2</name>
</gene>
<keyword evidence="22" id="KW-0539">Nucleus</keyword>
<dbReference type="GO" id="GO:0031965">
    <property type="term" value="C:nuclear membrane"/>
    <property type="evidence" value="ECO:0007669"/>
    <property type="project" value="UniProtKB-SubCell"/>
</dbReference>
<dbReference type="SMART" id="SM00028">
    <property type="entry name" value="TPR"/>
    <property type="match status" value="1"/>
</dbReference>
<evidence type="ECO:0000256" key="15">
    <source>
        <dbReference type="ARBA" id="ARBA00022843"/>
    </source>
</evidence>
<feature type="coiled-coil region" evidence="28">
    <location>
        <begin position="812"/>
        <end position="839"/>
    </location>
</feature>
<keyword evidence="15" id="KW-0832">Ubl conjugation</keyword>
<keyword evidence="13" id="KW-0509">mRNA transport</keyword>
<evidence type="ECO:0000256" key="27">
    <source>
        <dbReference type="PROSITE-ProRule" id="PRU00339"/>
    </source>
</evidence>
<dbReference type="SMART" id="SM00160">
    <property type="entry name" value="RanBD"/>
    <property type="match status" value="4"/>
</dbReference>
<keyword evidence="28" id="KW-0175">Coiled coil</keyword>
<dbReference type="CDD" id="cd13177">
    <property type="entry name" value="RanBD2_RanBP2-like"/>
    <property type="match status" value="1"/>
</dbReference>
<evidence type="ECO:0000256" key="22">
    <source>
        <dbReference type="ARBA" id="ARBA00023242"/>
    </source>
</evidence>
<feature type="domain" description="RanBP2-type" evidence="32">
    <location>
        <begin position="1340"/>
        <end position="1369"/>
    </location>
</feature>
<keyword evidence="27" id="KW-0802">TPR repeat</keyword>
<dbReference type="PROSITE" id="PS50196">
    <property type="entry name" value="RANBD1"/>
    <property type="match status" value="4"/>
</dbReference>
<dbReference type="Pfam" id="PF00638">
    <property type="entry name" value="Ran_BP1"/>
    <property type="match status" value="4"/>
</dbReference>
<feature type="compositionally biased region" description="Basic and acidic residues" evidence="29">
    <location>
        <begin position="2553"/>
        <end position="2563"/>
    </location>
</feature>
<keyword evidence="7" id="KW-0597">Phosphoprotein</keyword>
<keyword evidence="18" id="KW-0007">Acetylation</keyword>
<organism evidence="33 34">
    <name type="scientific">Oncorhynchus tshawytscha</name>
    <name type="common">Chinook salmon</name>
    <name type="synonym">Salmo tshawytscha</name>
    <dbReference type="NCBI Taxonomy" id="74940"/>
    <lineage>
        <taxon>Eukaryota</taxon>
        <taxon>Metazoa</taxon>
        <taxon>Chordata</taxon>
        <taxon>Craniata</taxon>
        <taxon>Vertebrata</taxon>
        <taxon>Euteleostomi</taxon>
        <taxon>Actinopterygii</taxon>
        <taxon>Neopterygii</taxon>
        <taxon>Teleostei</taxon>
        <taxon>Protacanthopterygii</taxon>
        <taxon>Salmoniformes</taxon>
        <taxon>Salmonidae</taxon>
        <taxon>Salmoninae</taxon>
        <taxon>Oncorhynchus</taxon>
    </lineage>
</organism>
<dbReference type="GO" id="GO:0008270">
    <property type="term" value="F:zinc ion binding"/>
    <property type="evidence" value="ECO:0007669"/>
    <property type="project" value="UniProtKB-KW"/>
</dbReference>
<dbReference type="GeneTree" id="ENSGT00940000154389"/>
<dbReference type="InterPro" id="IPR045255">
    <property type="entry name" value="RanBP1-like"/>
</dbReference>
<comment type="pathway">
    <text evidence="3">Protein modification; protein sumoylation.</text>
</comment>
<dbReference type="FunFam" id="2.30.29.30:FF:000018">
    <property type="entry name" value="E3 SUMO-protein ligase RanBP2"/>
    <property type="match status" value="4"/>
</dbReference>
<dbReference type="Ensembl" id="ENSOTST00005134020.1">
    <property type="protein sequence ID" value="ENSOTSP00005153745.1"/>
    <property type="gene ID" value="ENSOTSG00005010676.2"/>
</dbReference>
<feature type="domain" description="RanBD1" evidence="31">
    <location>
        <begin position="1171"/>
        <end position="1307"/>
    </location>
</feature>
<evidence type="ECO:0000256" key="21">
    <source>
        <dbReference type="ARBA" id="ARBA00023157"/>
    </source>
</evidence>
<evidence type="ECO:0000256" key="14">
    <source>
        <dbReference type="ARBA" id="ARBA00022833"/>
    </source>
</evidence>
<feature type="compositionally biased region" description="Low complexity" evidence="29">
    <location>
        <begin position="2633"/>
        <end position="2647"/>
    </location>
</feature>
<evidence type="ECO:0000256" key="2">
    <source>
        <dbReference type="ARBA" id="ARBA00004567"/>
    </source>
</evidence>
<evidence type="ECO:0000256" key="28">
    <source>
        <dbReference type="SAM" id="Coils"/>
    </source>
</evidence>
<evidence type="ECO:0000256" key="8">
    <source>
        <dbReference type="ARBA" id="ARBA00022679"/>
    </source>
</evidence>
<dbReference type="PROSITE" id="PS50072">
    <property type="entry name" value="CSA_PPIASE_2"/>
    <property type="match status" value="1"/>
</dbReference>
<evidence type="ECO:0000259" key="31">
    <source>
        <dbReference type="PROSITE" id="PS50196"/>
    </source>
</evidence>
<feature type="compositionally biased region" description="Basic and acidic residues" evidence="29">
    <location>
        <begin position="2623"/>
        <end position="2632"/>
    </location>
</feature>
<dbReference type="InterPro" id="IPR002130">
    <property type="entry name" value="Cyclophilin-type_PPIase_dom"/>
</dbReference>
<feature type="compositionally biased region" description="Polar residues" evidence="29">
    <location>
        <begin position="3049"/>
        <end position="3074"/>
    </location>
</feature>
<keyword evidence="5" id="KW-0488">Methylation</keyword>
<evidence type="ECO:0000256" key="18">
    <source>
        <dbReference type="ARBA" id="ARBA00022990"/>
    </source>
</evidence>
<evidence type="ECO:0000256" key="19">
    <source>
        <dbReference type="ARBA" id="ARBA00023132"/>
    </source>
</evidence>
<evidence type="ECO:0000256" key="10">
    <source>
        <dbReference type="ARBA" id="ARBA00022737"/>
    </source>
</evidence>
<feature type="region of interest" description="Disordered" evidence="29">
    <location>
        <begin position="331"/>
        <end position="350"/>
    </location>
</feature>
<feature type="repeat" description="TPR" evidence="27">
    <location>
        <begin position="60"/>
        <end position="93"/>
    </location>
</feature>
<dbReference type="Pfam" id="PF00160">
    <property type="entry name" value="Pro_isomerase"/>
    <property type="match status" value="1"/>
</dbReference>
<feature type="compositionally biased region" description="Basic and acidic residues" evidence="29">
    <location>
        <begin position="2527"/>
        <end position="2542"/>
    </location>
</feature>
<dbReference type="FunFam" id="1.25.40.10:FF:000114">
    <property type="entry name" value="E3 SUMO-protein ligase RanBP2 isoform X1"/>
    <property type="match status" value="1"/>
</dbReference>
<keyword evidence="16" id="KW-0694">RNA-binding</keyword>
<dbReference type="PROSITE" id="PS50199">
    <property type="entry name" value="ZF_RANBP2_2"/>
    <property type="match status" value="8"/>
</dbReference>
<feature type="region of interest" description="Disordered" evidence="29">
    <location>
        <begin position="1836"/>
        <end position="1855"/>
    </location>
</feature>
<protein>
    <recommendedName>
        <fullName evidence="24">E3 SUMO-protein ligase RanBP2</fullName>
    </recommendedName>
    <alternativeName>
        <fullName evidence="25">Ran-binding protein 2</fullName>
    </alternativeName>
</protein>
<dbReference type="GO" id="GO:0003755">
    <property type="term" value="F:peptidyl-prolyl cis-trans isomerase activity"/>
    <property type="evidence" value="ECO:0007669"/>
    <property type="project" value="InterPro"/>
</dbReference>
<feature type="domain" description="RanBD1" evidence="31">
    <location>
        <begin position="2001"/>
        <end position="2137"/>
    </location>
</feature>
<evidence type="ECO:0000259" key="32">
    <source>
        <dbReference type="PROSITE" id="PS50199"/>
    </source>
</evidence>
<evidence type="ECO:0000256" key="12">
    <source>
        <dbReference type="ARBA" id="ARBA00022786"/>
    </source>
</evidence>
<dbReference type="PROSITE" id="PS01358">
    <property type="entry name" value="ZF_RANBP2_1"/>
    <property type="match status" value="8"/>
</dbReference>
<evidence type="ECO:0000256" key="16">
    <source>
        <dbReference type="ARBA" id="ARBA00022884"/>
    </source>
</evidence>
<feature type="compositionally biased region" description="Low complexity" evidence="29">
    <location>
        <begin position="788"/>
        <end position="797"/>
    </location>
</feature>
<evidence type="ECO:0000256" key="23">
    <source>
        <dbReference type="ARBA" id="ARBA00061164"/>
    </source>
</evidence>
<evidence type="ECO:0000256" key="13">
    <source>
        <dbReference type="ARBA" id="ARBA00022816"/>
    </source>
</evidence>
<dbReference type="FunFam" id="2.40.100.10:FF:000020">
    <property type="entry name" value="E3 SUMO-protein ligase RanBP2"/>
    <property type="match status" value="1"/>
</dbReference>
<dbReference type="Proteomes" id="UP000694402">
    <property type="component" value="Unassembled WGS sequence"/>
</dbReference>
<evidence type="ECO:0000256" key="4">
    <source>
        <dbReference type="ARBA" id="ARBA00022448"/>
    </source>
</evidence>
<name>A0AAZ3SKD7_ONCTS</name>
<dbReference type="GO" id="GO:0015031">
    <property type="term" value="P:protein transport"/>
    <property type="evidence" value="ECO:0007669"/>
    <property type="project" value="UniProtKB-KW"/>
</dbReference>
<evidence type="ECO:0000256" key="7">
    <source>
        <dbReference type="ARBA" id="ARBA00022553"/>
    </source>
</evidence>
<keyword evidence="11 26" id="KW-0863">Zinc-finger</keyword>
<evidence type="ECO:0000256" key="29">
    <source>
        <dbReference type="SAM" id="MobiDB-lite"/>
    </source>
</evidence>
<feature type="compositionally biased region" description="Low complexity" evidence="29">
    <location>
        <begin position="2966"/>
        <end position="2981"/>
    </location>
</feature>
<evidence type="ECO:0000256" key="25">
    <source>
        <dbReference type="ARBA" id="ARBA00081161"/>
    </source>
</evidence>
<proteinExistence type="inferred from homology"/>
<keyword evidence="19" id="KW-0811">Translocation</keyword>
<dbReference type="GO" id="GO:0051028">
    <property type="term" value="P:mRNA transport"/>
    <property type="evidence" value="ECO:0007669"/>
    <property type="project" value="UniProtKB-KW"/>
</dbReference>
<reference evidence="33" key="3">
    <citation type="submission" date="2025-09" db="UniProtKB">
        <authorList>
            <consortium name="Ensembl"/>
        </authorList>
    </citation>
    <scope>IDENTIFICATION</scope>
</reference>
<dbReference type="Pfam" id="PF00641">
    <property type="entry name" value="Zn_ribbon_RanBP"/>
    <property type="match status" value="8"/>
</dbReference>
<sequence>MRRNKAEVDEYIYSVESSSPSLKEKPIKGFLFAKLYFEAKEYELAKRHVSAYLKVAERDPKAHKFLGKLYEREGDVNKAIGCYKRSVDLNPAQRDLVLKVAELLVSKTERDNRAEFWVEKAAKLLPGHLAVFKLKEHLLNQQGQQGWNQLFDLLQAELAVRPGDAHINIKLVQLFSSDGRLEEAVKHCLATEKRGLLRSSLDWYSTVVHTLQESLAQPSVLSNEKMRQHRQRELLLAHCSLLRLTLQGKGLQPSIQALWSFDCAMQGLKRAEGSVTDDLSGVYVEMRGHLYLHAGTLLLKMAQEREQQWRGVIDLAALCYLLAYQVPRPKSKVSKRDQSPPQPLELLSSDRKSQAGHMLLNLKPETHTFVREVVEAFGNHSGQGALFEFLFGPLAPVGSSFIGNDDIRSINTQAPEISDLTKWDNGSIQLHGGDLQQLCWLGLQWSLLAQRPALRDWLKQLFPRLNLETSKLDTNTPESICLLDLEVFLCGVVWCSHTQLQERARITSTGQHEPRCLPLPLLHHLFTDRQRDWWDAVYRLIHKRAAPGMSAKLRMTVQHGLSTLRAGEKHGLQPALPIHWAQHLSSAGFGVNSYYNHEYIRRSVHYWNVVLPLLDKIKRRRGIPGPLDPLFIHFPSRDIEIPSVKGFEEEAKIAFATLLDIEGKTEEAIATLETINSISSNWHLARIFQRLSEEAGSGVEETQDRCIMFLRKFRTYLSKIYNANADDMDKLPVSMEEVMDLLNDVKQQLEESGEAMDEEDDGGPVHSSLQFTKPAASISCVKFAPLTPSPSKSLASPSKRHLISPKTPPHWAEDQKSLLQMLCQQVESLKNEVHDLRHHSSDSMASPHQRMYGDGYGAESMQVGYPPAQTFHGAPLTVATTQAPSMYYNQSPAYNAGQYLLRTAANVTPTKAPVYGINRLPPQQHMYAYQQPTNTPPLQSTPACIYPPQDQVFGAPLRFESPATSLLSPYSEEYYSHSQPTTNPPLPEPGYFTKPSIVPVQPPKSIEGKPVGFGKISFGQPIPAGPPKLPSFGAGIVAQSTPSSAAFKFNSNFKSNDGDFTFKSKNNESLLGLLTSDIPTKSEGPSEGKPQEPPSQGGIFTFGPKSASGFSFADTIQIQDKPNLFGKIDQPFSFTDVTTPVFGLANTAEEEKGAESNNNSTHVEEDEDGPHFEPIVPLPDKVDVKTGEEEEEEMFCNRAKLFRFDAETKEWKERGIGLVKILKHNRSGKVRLLMRREQVLKICANHYITPDMLLKPNAGSDKSWVWNAVDYADEEPRPEQLAIRYKTEDEALLFKTKFEEAQKIVPKSPKMQQDQSYRKNNFPELSAPLATNFAAQFAKKYGEWDCDVCCVRNAAKVMQCVACQTANPNAPSKLDSALATDIKGFTSGAASVGGFTFGFGADSSKDTSSAGSIGKGFGSFGAQIPSSFTFGTSGTTYIPAAGFGAQFGKRQETTKVAAESKPSTMPFGSGFGVQFGINPGQWDCDTCTLRNEAFANSCLSCQTPNPSGKPAAGAPALATLSIGSGSGFGAQFGKKPGQWECDTCLVRNEESASSCVSCQTPNPVAKTDVDGAAESKPSTMPFGAPALATLSTGSGFGAQFSKKLGQWDCDTCVVRNEASSSSCVSCQTPNPSGKPAAGAPTLATLSTGSGFGAQFSKKLGQWDCDTCVVRNEASSSSCVSCQTPNPSAKSTVEVAPTTEPTVSDFGAAFSRKDRQWDCDTCLVRNDASASKCVSCQTPNPNASSSSLRAMFARQEGQWDCDTCLVRNNNSASQCVSCQMPNPNVKSIATAATSSSSFSFNFGSQTASTQPTGTGFKANFNGDSSLQFGTGKVDKSSPASFKFETPPQAESSTPSAAGFSFTMPIPAGGFKFGTQETAKEILPAETQTPASGSASMFLKNIVEQYREKESGVSVYPSVLSVDKTGQDENPLFIGKPNDFSFADLAKNSQGDFQFGQTDSNFKGFTRAGEQLFTSLQSNQRADTSADQDEEGIYKTEDNDDIQFEPVVQMPEKVDLVTGEEDEQALYSQRVKLFRFDGDISQWKERGVGVLKFLKNATNGRLRVLMRREQVLKVCANHWITTTMNLKPLAGSDKAWMWLANDFSDGDARLDQLAAKFKTPELAEEFKLKFEECQRLLLDIPLQTPHKLVDTGRTAHLIQKAEEMKSGLKDLKSFLTDDKTKIKEDDSHANITTASNTSGLNIKPHAENTGPTLEWDNYDLREEALDDSADTSVYALPLASSPIRKNLFCFGESTEGFNFSFQPVVSPAKSLAKMNQSGVSADEEQDISQEEERDGLYFEPVVPLPDLVEISTGEENENVCFSHRAKLYRYDKDLNQWKERGIGDLKILQNCDTKRVRLIMRRDQVLKICANHWVTSSMKLEPMKGAEKAWVWSAIDFAEVTKGNVEQLAVRFKLKDVANSFRDIFDQAKTAQENEILVTPTTSSETLTQEEAIATGTTVCGQAAVAILEETTTERTELYHETLHTPDCKSSTGTPHSPLNLSRMVMSPPKFLFGTDSLQKFFGSSPPSSKEDSSPESSKVKDSGRTSQPLTAFKISEKAPSHAEADSEVEVVYVRQPTVEQALLARELLLPLTFFCYQNEPGYTSDDQTDDEDFETAVKALNGKLYRDPPEREAASAGSAGQAEAGVEGLDPEVEVLWEKRPTPEEEQKARNLQLPSTFFCGVGSDSEAEKDKPEDFETEFRKAQEALDAERSSDPEDVSSSTCDTVPEQQVPDQYPSSQEQASDQSGAEVQSTPAEEQVPDQSLTIQEAEIPTPGSQEQATEQSVTIQDADIQYSTAEEQVPDQSLTIQEAEIPTPGSQEQATDQPVTIQEAEVQSTTAEEQVPDQSLTIQEAEIPTPGSQEQATDQPVTIQEAEVQSSTAEEHVPDQSLTIQEAEIPSPGSQEQATEQSVTIQDADIQSSTAEEQVPVQSVTIQEADVQSSTAEEQVSVQSLTIQEAEVQSTTEEQQTPDQSDSTSTPSQTAISCSREQATTPNPSEKPAASAPALVTPSFGFGFGAQFGKKPGQWECDMCLVRNEESASSCVSCQTLNPAASSGKQAPDQPDSTPAAISSSPIDLSAKKTSEPDSNTTFTTTTTQDAPNSFGSLGFSALGGEGFSFADLAQNTGGEFAFGKQDSNFSWANAGATLFGAAAPAKAEGGEEECDEGDTNNVGIDFEPIVSLPEVETKSGEEDEEILFKERTKLYRWERDLGQWKERGVGDIKILFHPDKRFYRVLMRREQVLKVCANHTICQSMELKPMNTSNQALVWTATDFSEGEGKVEQLAAKFKTAELAESFRKIFCECQSRMSQSEASTLSSPQLSRVQEHSRDTNPQVYLSISADDEPLGTVTIELFSHIVPKTAENFRALCTGQKGFGLRNTVFHRVVPDFMCQGGDITNQDGTGGKSIYGHKFEDENFDVRHTGPGLLSMANHGRDTNNSQFFITLKKAEHLDFKHVAFGFVREGMDVVRSMGELGTKTGKPSKKIVITECGQL</sequence>
<dbReference type="SMART" id="SM00547">
    <property type="entry name" value="ZnF_RBZ"/>
    <property type="match status" value="8"/>
</dbReference>
<evidence type="ECO:0000256" key="11">
    <source>
        <dbReference type="ARBA" id="ARBA00022771"/>
    </source>
</evidence>
<dbReference type="InterPro" id="IPR000156">
    <property type="entry name" value="Ran_bind_dom"/>
</dbReference>
<dbReference type="GO" id="GO:0005737">
    <property type="term" value="C:cytoplasm"/>
    <property type="evidence" value="ECO:0007669"/>
    <property type="project" value="TreeGrafter"/>
</dbReference>
<keyword evidence="17" id="KW-0653">Protein transport</keyword>
<feature type="domain" description="RanBP2-type" evidence="32">
    <location>
        <begin position="3022"/>
        <end position="3051"/>
    </location>
</feature>
<evidence type="ECO:0000256" key="24">
    <source>
        <dbReference type="ARBA" id="ARBA00070141"/>
    </source>
</evidence>
<feature type="region of interest" description="Disordered" evidence="29">
    <location>
        <begin position="788"/>
        <end position="811"/>
    </location>
</feature>
<keyword evidence="9" id="KW-0479">Metal-binding</keyword>
<evidence type="ECO:0000256" key="26">
    <source>
        <dbReference type="PROSITE-ProRule" id="PRU00322"/>
    </source>
</evidence>
<reference evidence="33" key="2">
    <citation type="submission" date="2025-08" db="UniProtKB">
        <authorList>
            <consortium name="Ensembl"/>
        </authorList>
    </citation>
    <scope>IDENTIFICATION</scope>
</reference>
<dbReference type="InterPro" id="IPR022011">
    <property type="entry name" value="IR1-M"/>
</dbReference>
<dbReference type="GO" id="GO:0005643">
    <property type="term" value="C:nuclear pore"/>
    <property type="evidence" value="ECO:0007669"/>
    <property type="project" value="UniProtKB-SubCell"/>
</dbReference>
<feature type="compositionally biased region" description="Polar residues" evidence="29">
    <location>
        <begin position="2982"/>
        <end position="2995"/>
    </location>
</feature>
<comment type="subcellular location">
    <subcellularLocation>
        <location evidence="1">Nucleus membrane</location>
    </subcellularLocation>
    <subcellularLocation>
        <location evidence="2">Nucleus</location>
        <location evidence="2">Nuclear pore complex</location>
    </subcellularLocation>
</comment>
<evidence type="ECO:0000256" key="9">
    <source>
        <dbReference type="ARBA" id="ARBA00022723"/>
    </source>
</evidence>
<keyword evidence="10" id="KW-0677">Repeat</keyword>
<accession>A0AAZ3SKD7</accession>
<keyword evidence="4" id="KW-0813">Transport</keyword>
<feature type="domain" description="RanBP2-type" evidence="32">
    <location>
        <begin position="1535"/>
        <end position="1564"/>
    </location>
</feature>
<dbReference type="PROSITE" id="PS50005">
    <property type="entry name" value="TPR"/>
    <property type="match status" value="1"/>
</dbReference>
<feature type="compositionally biased region" description="Polar residues" evidence="29">
    <location>
        <begin position="2857"/>
        <end position="2879"/>
    </location>
</feature>
<evidence type="ECO:0000259" key="30">
    <source>
        <dbReference type="PROSITE" id="PS50072"/>
    </source>
</evidence>
<keyword evidence="19" id="KW-0906">Nuclear pore complex</keyword>
<dbReference type="InterPro" id="IPR001876">
    <property type="entry name" value="Znf_RanBP2"/>
</dbReference>
<feature type="domain" description="RanBP2-type" evidence="32">
    <location>
        <begin position="1603"/>
        <end position="1632"/>
    </location>
</feature>
<feature type="region of interest" description="Disordered" evidence="29">
    <location>
        <begin position="1149"/>
        <end position="1179"/>
    </location>
</feature>
<feature type="compositionally biased region" description="Basic and acidic residues" evidence="29">
    <location>
        <begin position="2686"/>
        <end position="2713"/>
    </location>
</feature>
<keyword evidence="12" id="KW-0833">Ubl conjugation pathway</keyword>
<feature type="region of interest" description="Disordered" evidence="29">
    <location>
        <begin position="2191"/>
        <end position="2211"/>
    </location>
</feature>
<dbReference type="GO" id="GO:0051168">
    <property type="term" value="P:nuclear export"/>
    <property type="evidence" value="ECO:0007669"/>
    <property type="project" value="UniProtKB-ARBA"/>
</dbReference>
<feature type="domain" description="RanBD1" evidence="31">
    <location>
        <begin position="3173"/>
        <end position="3308"/>
    </location>
</feature>
<dbReference type="FunFam" id="4.10.1060.10:FF:000003">
    <property type="entry name" value="E3 SUMO-protein ligase RanBP2"/>
    <property type="match status" value="7"/>
</dbReference>
<keyword evidence="8" id="KW-0808">Transferase</keyword>
<feature type="region of interest" description="Disordered" evidence="29">
    <location>
        <begin position="3049"/>
        <end position="3098"/>
    </location>
</feature>
<feature type="region of interest" description="Disordered" evidence="29">
    <location>
        <begin position="1076"/>
        <end position="1103"/>
    </location>
</feature>
<evidence type="ECO:0000256" key="17">
    <source>
        <dbReference type="ARBA" id="ARBA00022927"/>
    </source>
</evidence>
<feature type="compositionally biased region" description="Polar residues" evidence="29">
    <location>
        <begin position="2717"/>
        <end position="2765"/>
    </location>
</feature>
<feature type="compositionally biased region" description="Polar residues" evidence="29">
    <location>
        <begin position="2773"/>
        <end position="2807"/>
    </location>
</feature>
<evidence type="ECO:0000256" key="1">
    <source>
        <dbReference type="ARBA" id="ARBA00004126"/>
    </source>
</evidence>
<evidence type="ECO:0000256" key="6">
    <source>
        <dbReference type="ARBA" id="ARBA00022499"/>
    </source>
</evidence>
<reference evidence="34" key="1">
    <citation type="journal article" date="2018" name="PLoS ONE">
        <title>Chinook salmon (Oncorhynchus tshawytscha) genome and transcriptome.</title>
        <authorList>
            <person name="Christensen K.A."/>
            <person name="Leong J.S."/>
            <person name="Sakhrani D."/>
            <person name="Biagi C.A."/>
            <person name="Minkley D.R."/>
            <person name="Withler R.E."/>
            <person name="Rondeau E.B."/>
            <person name="Koop B.F."/>
            <person name="Devlin R.H."/>
        </authorList>
    </citation>
    <scope>NUCLEOTIDE SEQUENCE [LARGE SCALE GENOMIC DNA]</scope>
</reference>
<evidence type="ECO:0000256" key="20">
    <source>
        <dbReference type="ARBA" id="ARBA00023136"/>
    </source>
</evidence>
<feature type="domain" description="RanBP2-type" evidence="32">
    <location>
        <begin position="1712"/>
        <end position="1741"/>
    </location>
</feature>